<evidence type="ECO:0000256" key="3">
    <source>
        <dbReference type="ARBA" id="ARBA00022692"/>
    </source>
</evidence>
<comment type="similarity">
    <text evidence="2 7">Belongs to the nonaspanin (TM9SF) (TC 9.A.2) family.</text>
</comment>
<keyword evidence="4 7" id="KW-0732">Signal</keyword>
<comment type="subcellular location">
    <subcellularLocation>
        <location evidence="1">Membrane</location>
        <topology evidence="1">Multi-pass membrane protein</topology>
    </subcellularLocation>
</comment>
<dbReference type="Pfam" id="PF02990">
    <property type="entry name" value="EMP70"/>
    <property type="match status" value="1"/>
</dbReference>
<sequence>MKLPLFLLLAATAVLPEGLVDAKKIQRVQAGKFYRENDPVQIVVNKVGPFNNPTETYKYYSLPFCAEHSTKEEEKETAQKLAVELPEQSSSLRNAGGQQHRQRLGESIVGDRRMSSPYEVSFMKSVEWRLLCKKKLSTKDLAKFKDVIHNNYFFEMFIEDLPMWGYIGDTEDENILVGEVDGSKTFLFPHLKFHIGYNKNQIVGVNVTTDPLRRVDITKVDVEQEVEFSYSVEFKEMSLAWKDRRAPYEASRFLPRSFEIHWLSIINSFVLVLLLTAFLTIILLRVLKNDFSRYMELDDDTMEEEESGWKLIHGDVFRFPQHVTIFCAALGVGNQLIVVTFCHLTLALTGLISTTRRGSLLAGVVVLYCLTSVVAGYSAVRMHRKMKGENWVQCILVTAGLFPTPVVLVFMWVNSLAMAHGSTSALPFTAILTIAALFTLLAFPLTVFGGIVAKNYASKDFGAPTRTTKVAREIPTEIPWYRGRPFQILIAGFLPFSAIYIELHYIFASMWGHQFYTLFGVLMIAFILLIIVTSFITVALLYFQLAREDHRWWWAAYTNGGMTGIFIYLYSFYYYFHRSGMTGLLQTSFYFGYMAVVSFAFFLMLGSAGFQFSLLFVKYIYSRVKCD</sequence>
<organism evidence="8">
    <name type="scientific">Craspedostauros australis</name>
    <dbReference type="NCBI Taxonomy" id="1486917"/>
    <lineage>
        <taxon>Eukaryota</taxon>
        <taxon>Sar</taxon>
        <taxon>Stramenopiles</taxon>
        <taxon>Ochrophyta</taxon>
        <taxon>Bacillariophyta</taxon>
        <taxon>Bacillariophyceae</taxon>
        <taxon>Bacillariophycidae</taxon>
        <taxon>Naviculales</taxon>
        <taxon>Naviculaceae</taxon>
        <taxon>Craspedostauros</taxon>
    </lineage>
</organism>
<feature type="transmembrane region" description="Helical" evidence="7">
    <location>
        <begin position="392"/>
        <end position="413"/>
    </location>
</feature>
<evidence type="ECO:0000256" key="1">
    <source>
        <dbReference type="ARBA" id="ARBA00004141"/>
    </source>
</evidence>
<reference evidence="8" key="1">
    <citation type="submission" date="2021-01" db="EMBL/GenBank/DDBJ databases">
        <authorList>
            <person name="Corre E."/>
            <person name="Pelletier E."/>
            <person name="Niang G."/>
            <person name="Scheremetjew M."/>
            <person name="Finn R."/>
            <person name="Kale V."/>
            <person name="Holt S."/>
            <person name="Cochrane G."/>
            <person name="Meng A."/>
            <person name="Brown T."/>
            <person name="Cohen L."/>
        </authorList>
    </citation>
    <scope>NUCLEOTIDE SEQUENCE</scope>
    <source>
        <strain evidence="8">CCMP3328</strain>
    </source>
</reference>
<evidence type="ECO:0000256" key="4">
    <source>
        <dbReference type="ARBA" id="ARBA00022729"/>
    </source>
</evidence>
<dbReference type="AlphaFoldDB" id="A0A7R9WY01"/>
<evidence type="ECO:0000256" key="2">
    <source>
        <dbReference type="ARBA" id="ARBA00005227"/>
    </source>
</evidence>
<evidence type="ECO:0000256" key="5">
    <source>
        <dbReference type="ARBA" id="ARBA00022989"/>
    </source>
</evidence>
<feature type="transmembrane region" description="Helical" evidence="7">
    <location>
        <begin position="262"/>
        <end position="287"/>
    </location>
</feature>
<feature type="transmembrane region" description="Helical" evidence="7">
    <location>
        <begin position="588"/>
        <end position="617"/>
    </location>
</feature>
<dbReference type="EMBL" id="HBEF01018546">
    <property type="protein sequence ID" value="CAD8339303.1"/>
    <property type="molecule type" value="Transcribed_RNA"/>
</dbReference>
<keyword evidence="6 7" id="KW-0472">Membrane</keyword>
<keyword evidence="3 7" id="KW-0812">Transmembrane</keyword>
<protein>
    <recommendedName>
        <fullName evidence="7">Transmembrane 9 superfamily member</fullName>
    </recommendedName>
</protein>
<feature type="chain" id="PRO_5031592655" description="Transmembrane 9 superfamily member" evidence="7">
    <location>
        <begin position="23"/>
        <end position="627"/>
    </location>
</feature>
<accession>A0A7R9WY01</accession>
<feature type="transmembrane region" description="Helical" evidence="7">
    <location>
        <begin position="488"/>
        <end position="507"/>
    </location>
</feature>
<keyword evidence="5 7" id="KW-1133">Transmembrane helix</keyword>
<dbReference type="GO" id="GO:0016020">
    <property type="term" value="C:membrane"/>
    <property type="evidence" value="ECO:0007669"/>
    <property type="project" value="UniProtKB-SubCell"/>
</dbReference>
<evidence type="ECO:0000313" key="8">
    <source>
        <dbReference type="EMBL" id="CAD8339303.1"/>
    </source>
</evidence>
<feature type="transmembrane region" description="Helical" evidence="7">
    <location>
        <begin position="323"/>
        <end position="348"/>
    </location>
</feature>
<dbReference type="GO" id="GO:0072657">
    <property type="term" value="P:protein localization to membrane"/>
    <property type="evidence" value="ECO:0007669"/>
    <property type="project" value="TreeGrafter"/>
</dbReference>
<name>A0A7R9WY01_9STRA</name>
<feature type="transmembrane region" description="Helical" evidence="7">
    <location>
        <begin position="360"/>
        <end position="380"/>
    </location>
</feature>
<feature type="transmembrane region" description="Helical" evidence="7">
    <location>
        <begin position="554"/>
        <end position="576"/>
    </location>
</feature>
<dbReference type="PANTHER" id="PTHR10766:SF177">
    <property type="entry name" value="TRANSMEMBRANE 9 SUPERFAMILY MEMBER 1"/>
    <property type="match status" value="1"/>
</dbReference>
<feature type="signal peptide" evidence="7">
    <location>
        <begin position="1"/>
        <end position="22"/>
    </location>
</feature>
<evidence type="ECO:0000256" key="6">
    <source>
        <dbReference type="ARBA" id="ARBA00023136"/>
    </source>
</evidence>
<dbReference type="PANTHER" id="PTHR10766">
    <property type="entry name" value="TRANSMEMBRANE 9 SUPERFAMILY PROTEIN"/>
    <property type="match status" value="1"/>
</dbReference>
<feature type="transmembrane region" description="Helical" evidence="7">
    <location>
        <begin position="425"/>
        <end position="452"/>
    </location>
</feature>
<proteinExistence type="inferred from homology"/>
<dbReference type="InterPro" id="IPR004240">
    <property type="entry name" value="EMP70"/>
</dbReference>
<feature type="transmembrane region" description="Helical" evidence="7">
    <location>
        <begin position="519"/>
        <end position="542"/>
    </location>
</feature>
<evidence type="ECO:0000256" key="7">
    <source>
        <dbReference type="RuleBase" id="RU363079"/>
    </source>
</evidence>
<gene>
    <name evidence="8" type="ORF">CAUS1442_LOCUS11436</name>
</gene>